<keyword evidence="6 10" id="KW-0735">Signal-anchor</keyword>
<comment type="subcellular location">
    <subcellularLocation>
        <location evidence="1 10">Golgi apparatus membrane</location>
        <topology evidence="1 10">Single-pass type II membrane protein</topology>
    </subcellularLocation>
</comment>
<evidence type="ECO:0000256" key="7">
    <source>
        <dbReference type="ARBA" id="ARBA00022989"/>
    </source>
</evidence>
<evidence type="ECO:0000256" key="4">
    <source>
        <dbReference type="ARBA" id="ARBA00022679"/>
    </source>
</evidence>
<proteinExistence type="inferred from homology"/>
<keyword evidence="5 10" id="KW-0812">Transmembrane</keyword>
<accession>A0A165HJR1</accession>
<evidence type="ECO:0000313" key="11">
    <source>
        <dbReference type="EMBL" id="KZT59386.1"/>
    </source>
</evidence>
<comment type="similarity">
    <text evidence="2 10">Belongs to the glycosyltransferase 31 family.</text>
</comment>
<evidence type="ECO:0000256" key="3">
    <source>
        <dbReference type="ARBA" id="ARBA00022676"/>
    </source>
</evidence>
<dbReference type="GO" id="GO:0016758">
    <property type="term" value="F:hexosyltransferase activity"/>
    <property type="evidence" value="ECO:0007669"/>
    <property type="project" value="InterPro"/>
</dbReference>
<evidence type="ECO:0000256" key="2">
    <source>
        <dbReference type="ARBA" id="ARBA00008661"/>
    </source>
</evidence>
<sequence>MAHRSELCFLLQRASPRNAAPSSQQGTGSARSRRRFGTAMHVLLAMRVGDRPCDDHIATRCFPFLFPKTTMPPPRHKKMVLPTLAPSSPLTSARKKRSRLPLILLIVAAVTLILWYGGSVAEWRIAPDRLSAHSPRPHRDPPRYREPWLDTAALTSHRNISQMLVDNPDKWYMFQEPVPELLNAPSPETHECVDDASFGPMLFIGVFTVATEQQQRAVIRALQTLPSPPSEKVVMKFILGKSPDQKLQRRAEAEAKTYKDMIFLNTEENMNDGKTYAFFKWVSKRPVGRRPRFVL</sequence>
<organism evidence="11 12">
    <name type="scientific">Calocera cornea HHB12733</name>
    <dbReference type="NCBI Taxonomy" id="1353952"/>
    <lineage>
        <taxon>Eukaryota</taxon>
        <taxon>Fungi</taxon>
        <taxon>Dikarya</taxon>
        <taxon>Basidiomycota</taxon>
        <taxon>Agaricomycotina</taxon>
        <taxon>Dacrymycetes</taxon>
        <taxon>Dacrymycetales</taxon>
        <taxon>Dacrymycetaceae</taxon>
        <taxon>Calocera</taxon>
    </lineage>
</organism>
<dbReference type="GO" id="GO:0000139">
    <property type="term" value="C:Golgi membrane"/>
    <property type="evidence" value="ECO:0007669"/>
    <property type="project" value="UniProtKB-SubCell"/>
</dbReference>
<dbReference type="STRING" id="1353952.A0A165HJR1"/>
<dbReference type="InParanoid" id="A0A165HJR1"/>
<keyword evidence="3 10" id="KW-0328">Glycosyltransferase</keyword>
<keyword evidence="9 10" id="KW-0472">Membrane</keyword>
<dbReference type="AlphaFoldDB" id="A0A165HJR1"/>
<dbReference type="GO" id="GO:0051072">
    <property type="term" value="P:4,6-pyruvylated galactose residue biosynthetic process"/>
    <property type="evidence" value="ECO:0007669"/>
    <property type="project" value="TreeGrafter"/>
</dbReference>
<dbReference type="InterPro" id="IPR002659">
    <property type="entry name" value="Glyco_trans_31"/>
</dbReference>
<dbReference type="EMBL" id="KV423941">
    <property type="protein sequence ID" value="KZT59386.1"/>
    <property type="molecule type" value="Genomic_DNA"/>
</dbReference>
<evidence type="ECO:0000256" key="8">
    <source>
        <dbReference type="ARBA" id="ARBA00023034"/>
    </source>
</evidence>
<dbReference type="EC" id="2.4.1.-" evidence="10"/>
<dbReference type="PANTHER" id="PTHR11214:SF351">
    <property type="entry name" value="BETA-1,3-GALACTOSYLTRANSFERASE PVG3"/>
    <property type="match status" value="1"/>
</dbReference>
<evidence type="ECO:0000313" key="12">
    <source>
        <dbReference type="Proteomes" id="UP000076842"/>
    </source>
</evidence>
<evidence type="ECO:0000256" key="6">
    <source>
        <dbReference type="ARBA" id="ARBA00022968"/>
    </source>
</evidence>
<name>A0A165HJR1_9BASI</name>
<dbReference type="Proteomes" id="UP000076842">
    <property type="component" value="Unassembled WGS sequence"/>
</dbReference>
<reference evidence="11 12" key="1">
    <citation type="journal article" date="2016" name="Mol. Biol. Evol.">
        <title>Comparative Genomics of Early-Diverging Mushroom-Forming Fungi Provides Insights into the Origins of Lignocellulose Decay Capabilities.</title>
        <authorList>
            <person name="Nagy L.G."/>
            <person name="Riley R."/>
            <person name="Tritt A."/>
            <person name="Adam C."/>
            <person name="Daum C."/>
            <person name="Floudas D."/>
            <person name="Sun H."/>
            <person name="Yadav J.S."/>
            <person name="Pangilinan J."/>
            <person name="Larsson K.H."/>
            <person name="Matsuura K."/>
            <person name="Barry K."/>
            <person name="Labutti K."/>
            <person name="Kuo R."/>
            <person name="Ohm R.A."/>
            <person name="Bhattacharya S.S."/>
            <person name="Shirouzu T."/>
            <person name="Yoshinaga Y."/>
            <person name="Martin F.M."/>
            <person name="Grigoriev I.V."/>
            <person name="Hibbett D.S."/>
        </authorList>
    </citation>
    <scope>NUCLEOTIDE SEQUENCE [LARGE SCALE GENOMIC DNA]</scope>
    <source>
        <strain evidence="11 12">HHB12733</strain>
    </source>
</reference>
<gene>
    <name evidence="11" type="ORF">CALCODRAFT_195875</name>
</gene>
<keyword evidence="7 10" id="KW-1133">Transmembrane helix</keyword>
<evidence type="ECO:0000256" key="9">
    <source>
        <dbReference type="ARBA" id="ARBA00023136"/>
    </source>
</evidence>
<dbReference type="PANTHER" id="PTHR11214">
    <property type="entry name" value="BETA-1,3-N-ACETYLGLUCOSAMINYLTRANSFERASE"/>
    <property type="match status" value="1"/>
</dbReference>
<keyword evidence="12" id="KW-1185">Reference proteome</keyword>
<evidence type="ECO:0000256" key="10">
    <source>
        <dbReference type="RuleBase" id="RU363063"/>
    </source>
</evidence>
<keyword evidence="8 10" id="KW-0333">Golgi apparatus</keyword>
<dbReference type="Pfam" id="PF01762">
    <property type="entry name" value="Galactosyl_T"/>
    <property type="match status" value="1"/>
</dbReference>
<feature type="transmembrane region" description="Helical" evidence="10">
    <location>
        <begin position="100"/>
        <end position="118"/>
    </location>
</feature>
<evidence type="ECO:0000256" key="1">
    <source>
        <dbReference type="ARBA" id="ARBA00004323"/>
    </source>
</evidence>
<keyword evidence="4 11" id="KW-0808">Transferase</keyword>
<dbReference type="OrthoDB" id="2139606at2759"/>
<protein>
    <recommendedName>
        <fullName evidence="10">Hexosyltransferase</fullName>
        <ecNumber evidence="10">2.4.1.-</ecNumber>
    </recommendedName>
</protein>
<evidence type="ECO:0000256" key="5">
    <source>
        <dbReference type="ARBA" id="ARBA00022692"/>
    </source>
</evidence>